<dbReference type="Pfam" id="PF11231">
    <property type="entry name" value="DUF3034"/>
    <property type="match status" value="1"/>
</dbReference>
<evidence type="ECO:0008006" key="3">
    <source>
        <dbReference type="Google" id="ProtNLM"/>
    </source>
</evidence>
<dbReference type="PATRIC" id="fig|1280947.3.peg.3366"/>
<dbReference type="Proteomes" id="UP000027190">
    <property type="component" value="Unassembled WGS sequence"/>
</dbReference>
<organism evidence="1 2">
    <name type="scientific">Hyphomonas chukchiensis</name>
    <dbReference type="NCBI Taxonomy" id="1280947"/>
    <lineage>
        <taxon>Bacteria</taxon>
        <taxon>Pseudomonadati</taxon>
        <taxon>Pseudomonadota</taxon>
        <taxon>Alphaproteobacteria</taxon>
        <taxon>Hyphomonadales</taxon>
        <taxon>Hyphomonadaceae</taxon>
        <taxon>Hyphomonas</taxon>
    </lineage>
</organism>
<proteinExistence type="predicted"/>
<dbReference type="STRING" id="1280947.HY30_09570"/>
<dbReference type="EMBL" id="AWFG01000074">
    <property type="protein sequence ID" value="KCZ54525.1"/>
    <property type="molecule type" value="Genomic_DNA"/>
</dbReference>
<reference evidence="1 2" key="1">
    <citation type="journal article" date="2014" name="Antonie Van Leeuwenhoek">
        <title>Hyphomonas beringensis sp. nov. and Hyphomonas chukchiensis sp. nov., isolated from surface seawater of the Bering Sea and Chukchi Sea.</title>
        <authorList>
            <person name="Li C."/>
            <person name="Lai Q."/>
            <person name="Li G."/>
            <person name="Dong C."/>
            <person name="Wang J."/>
            <person name="Liao Y."/>
            <person name="Shao Z."/>
        </authorList>
    </citation>
    <scope>NUCLEOTIDE SEQUENCE [LARGE SCALE GENOMIC DNA]</scope>
    <source>
        <strain evidence="1 2">BH-BN04-4</strain>
    </source>
</reference>
<comment type="caution">
    <text evidence="1">The sequence shown here is derived from an EMBL/GenBank/DDBJ whole genome shotgun (WGS) entry which is preliminary data.</text>
</comment>
<dbReference type="eggNOG" id="ENOG502Z9AA">
    <property type="taxonomic scope" value="Bacteria"/>
</dbReference>
<dbReference type="AlphaFoldDB" id="A0A062UEG8"/>
<keyword evidence="2" id="KW-1185">Reference proteome</keyword>
<evidence type="ECO:0000313" key="1">
    <source>
        <dbReference type="EMBL" id="KCZ54525.1"/>
    </source>
</evidence>
<gene>
    <name evidence="1" type="ORF">HY30_09570</name>
</gene>
<dbReference type="InterPro" id="IPR021393">
    <property type="entry name" value="DUF3034"/>
</dbReference>
<sequence>MLTRGISSVDGSGGGGIVPWALITGNETDRGIGATAHLTSVILPDFDVISYGAGIGLRDRLEFSYTHQALDTGSTGPKLGLPDGYTFSQDIVAMKVRVAGDAIYDQDTWMPQVAIGAVYKQADHGSLLSALGAEDDSGVEFYVSATKLLLAQSLLLGGTLRYTDANQNGLLGFGGTSEASIYPEVSLGYMLSKRLIVGGEYRAKPDNLAFAEEDAWLDLFAAYAINKEMTVSAAYADLGSIATFDEQRGLYLSLQVGF</sequence>
<protein>
    <recommendedName>
        <fullName evidence="3">DUF3034 domain-containing protein</fullName>
    </recommendedName>
</protein>
<evidence type="ECO:0000313" key="2">
    <source>
        <dbReference type="Proteomes" id="UP000027190"/>
    </source>
</evidence>
<name>A0A062UEG8_9PROT</name>
<accession>A0A062UEG8</accession>